<dbReference type="Gene3D" id="3.40.50.1820">
    <property type="entry name" value="alpha/beta hydrolase"/>
    <property type="match status" value="1"/>
</dbReference>
<dbReference type="InterPro" id="IPR050266">
    <property type="entry name" value="AB_hydrolase_sf"/>
</dbReference>
<dbReference type="Pfam" id="PF00561">
    <property type="entry name" value="Abhydrolase_1"/>
    <property type="match status" value="1"/>
</dbReference>
<dbReference type="AlphaFoldDB" id="A0A4Q0PCM3"/>
<evidence type="ECO:0000313" key="3">
    <source>
        <dbReference type="Proteomes" id="UP000289238"/>
    </source>
</evidence>
<feature type="domain" description="AB hydrolase-1" evidence="1">
    <location>
        <begin position="20"/>
        <end position="244"/>
    </location>
</feature>
<proteinExistence type="predicted"/>
<reference evidence="2 3" key="1">
    <citation type="submission" date="2018-07" db="EMBL/GenBank/DDBJ databases">
        <title>Leeuwenhoekiella genomics.</title>
        <authorList>
            <person name="Tahon G."/>
            <person name="Willems A."/>
        </authorList>
    </citation>
    <scope>NUCLEOTIDE SEQUENCE [LARGE SCALE GENOMIC DNA]</scope>
    <source>
        <strain evidence="2 3">LMG 22550</strain>
    </source>
</reference>
<organism evidence="2 3">
    <name type="scientific">Leeuwenhoekiella aequorea</name>
    <dbReference type="NCBI Taxonomy" id="283736"/>
    <lineage>
        <taxon>Bacteria</taxon>
        <taxon>Pseudomonadati</taxon>
        <taxon>Bacteroidota</taxon>
        <taxon>Flavobacteriia</taxon>
        <taxon>Flavobacteriales</taxon>
        <taxon>Flavobacteriaceae</taxon>
        <taxon>Leeuwenhoekiella</taxon>
    </lineage>
</organism>
<dbReference type="InterPro" id="IPR000073">
    <property type="entry name" value="AB_hydrolase_1"/>
</dbReference>
<comment type="caution">
    <text evidence="2">The sequence shown here is derived from an EMBL/GenBank/DDBJ whole genome shotgun (WGS) entry which is preliminary data.</text>
</comment>
<dbReference type="PRINTS" id="PR00111">
    <property type="entry name" value="ABHYDROLASE"/>
</dbReference>
<dbReference type="EMBL" id="QOVM01000001">
    <property type="protein sequence ID" value="RXG24554.1"/>
    <property type="molecule type" value="Genomic_DNA"/>
</dbReference>
<dbReference type="OrthoDB" id="252464at2"/>
<protein>
    <submittedName>
        <fullName evidence="2">Pimeloyl-ACP methyl ester carboxylesterase</fullName>
    </submittedName>
</protein>
<sequence>MTPTINVKSLNYSENGEGEALCLLHGFLEDKSIWNPFIHLLANKYRVIAIDLPGHGKSELLHTENTMLDMARAVHNTLKSLGVESVNFIGHSMGGYVALAYVDLFPKNVWGIVLLNSTPEADTEARKKLRKHGIKVARSNYEALISMSVVNLFTKNLREELRNEIAKTKEVALTTSPDSYIACQNGMAARKDYTTMFKQGAFRKKIILGSSDTLINADDLLEKCDSSSIDIHIVTGGHMLHLENRQALENIFLNF</sequence>
<dbReference type="InterPro" id="IPR029058">
    <property type="entry name" value="AB_hydrolase_fold"/>
</dbReference>
<gene>
    <name evidence="2" type="ORF">DSM00_344</name>
</gene>
<evidence type="ECO:0000313" key="2">
    <source>
        <dbReference type="EMBL" id="RXG24554.1"/>
    </source>
</evidence>
<keyword evidence="3" id="KW-1185">Reference proteome</keyword>
<dbReference type="Proteomes" id="UP000289238">
    <property type="component" value="Unassembled WGS sequence"/>
</dbReference>
<name>A0A4Q0PCM3_9FLAO</name>
<dbReference type="RefSeq" id="WP_128756287.1">
    <property type="nucleotide sequence ID" value="NZ_QOVM01000001.1"/>
</dbReference>
<evidence type="ECO:0000259" key="1">
    <source>
        <dbReference type="Pfam" id="PF00561"/>
    </source>
</evidence>
<dbReference type="PANTHER" id="PTHR43798">
    <property type="entry name" value="MONOACYLGLYCEROL LIPASE"/>
    <property type="match status" value="1"/>
</dbReference>
<dbReference type="SUPFAM" id="SSF53474">
    <property type="entry name" value="alpha/beta-Hydrolases"/>
    <property type="match status" value="1"/>
</dbReference>
<accession>A0A4Q0PCM3</accession>